<dbReference type="AlphaFoldDB" id="A0A1W2GKS2"/>
<organism evidence="2 3">
    <name type="scientific">Reichenbachiella faecimaris</name>
    <dbReference type="NCBI Taxonomy" id="692418"/>
    <lineage>
        <taxon>Bacteria</taxon>
        <taxon>Pseudomonadati</taxon>
        <taxon>Bacteroidota</taxon>
        <taxon>Cytophagia</taxon>
        <taxon>Cytophagales</taxon>
        <taxon>Reichenbachiellaceae</taxon>
        <taxon>Reichenbachiella</taxon>
    </lineage>
</organism>
<dbReference type="STRING" id="692418.SAMN04488029_3266"/>
<name>A0A1W2GKS2_REIFA</name>
<gene>
    <name evidence="2" type="ORF">SAMN04488029_3266</name>
</gene>
<feature type="domain" description="Beta-lactamase-related" evidence="1">
    <location>
        <begin position="277"/>
        <end position="539"/>
    </location>
</feature>
<proteinExistence type="predicted"/>
<dbReference type="RefSeq" id="WP_084373886.1">
    <property type="nucleotide sequence ID" value="NZ_FWYF01000003.1"/>
</dbReference>
<dbReference type="PROSITE" id="PS51257">
    <property type="entry name" value="PROKAR_LIPOPROTEIN"/>
    <property type="match status" value="1"/>
</dbReference>
<dbReference type="InterPro" id="IPR050789">
    <property type="entry name" value="Diverse_Enzym_Activities"/>
</dbReference>
<evidence type="ECO:0000313" key="2">
    <source>
        <dbReference type="EMBL" id="SMD37154.1"/>
    </source>
</evidence>
<dbReference type="InterPro" id="IPR012338">
    <property type="entry name" value="Beta-lactam/transpept-like"/>
</dbReference>
<dbReference type="EMBL" id="FWYF01000003">
    <property type="protein sequence ID" value="SMD37154.1"/>
    <property type="molecule type" value="Genomic_DNA"/>
</dbReference>
<dbReference type="PANTHER" id="PTHR43283:SF7">
    <property type="entry name" value="BETA-LACTAMASE-RELATED DOMAIN-CONTAINING PROTEIN"/>
    <property type="match status" value="1"/>
</dbReference>
<dbReference type="Proteomes" id="UP000192472">
    <property type="component" value="Unassembled WGS sequence"/>
</dbReference>
<evidence type="ECO:0000313" key="3">
    <source>
        <dbReference type="Proteomes" id="UP000192472"/>
    </source>
</evidence>
<keyword evidence="3" id="KW-1185">Reference proteome</keyword>
<protein>
    <submittedName>
        <fullName evidence="2">CubicO group peptidase, beta-lactamase class C family</fullName>
    </submittedName>
</protein>
<dbReference type="OrthoDB" id="9773047at2"/>
<dbReference type="Gene3D" id="3.40.710.10">
    <property type="entry name" value="DD-peptidase/beta-lactamase superfamily"/>
    <property type="match status" value="1"/>
</dbReference>
<dbReference type="SUPFAM" id="SSF56601">
    <property type="entry name" value="beta-lactamase/transpeptidase-like"/>
    <property type="match status" value="1"/>
</dbReference>
<sequence>MNLKYTPLWLASLVIFSCTEKSESFNTDELIGVWSGLLFQTESKYDSIVVFPAELPTEAILFYDGEKKLYPLVLNSQTLEFKGSSGLRFDAILPENSQTLKGIITNDLWAQSLTFEKVKDKWVSKMYKPEIIDTDYIVYLEFYKDSPGVVQANIQSNKENRKLHFTIKEVLIDGTNIDFEITNSRFGLAASYETENKNISLEYGNAGGNRKIQLTKLKGDELEGYFPRPINDKYEYKIPVSPDGLMQTASLDKVGINMSLLEFMDEANRGNLEHIHSVIITKDQKLVLEEYFHGYDREYLHDTRSAFKSIAALAVGKSMMQNSELEVENSILDYYPEYEIDDPQKNKITIHHALTMSTGIELEDEDKMQWDNNDWVGYKLHLPMKHEPGKEFEYSSGGSNLLTGVIEQSADTYLPLFVYKEILLPMGINKFQMLTSPKWRGYLAGNFYLRPIDFTKFGLLVLNKGKWNGEQLIAESWIEKSTKSHIKCSYPRDSDYGYLWRLMNRNVGGIQISTIEAWGNGGQFLIIIPELDMTVTFTSGNYNLFPEMERPFEILNNYILPAVILTEK</sequence>
<reference evidence="2 3" key="1">
    <citation type="submission" date="2017-04" db="EMBL/GenBank/DDBJ databases">
        <authorList>
            <person name="Afonso C.L."/>
            <person name="Miller P.J."/>
            <person name="Scott M.A."/>
            <person name="Spackman E."/>
            <person name="Goraichik I."/>
            <person name="Dimitrov K.M."/>
            <person name="Suarez D.L."/>
            <person name="Swayne D.E."/>
        </authorList>
    </citation>
    <scope>NUCLEOTIDE SEQUENCE [LARGE SCALE GENOMIC DNA]</scope>
    <source>
        <strain evidence="2 3">DSM 26133</strain>
    </source>
</reference>
<dbReference type="Pfam" id="PF00144">
    <property type="entry name" value="Beta-lactamase"/>
    <property type="match status" value="1"/>
</dbReference>
<dbReference type="PANTHER" id="PTHR43283">
    <property type="entry name" value="BETA-LACTAMASE-RELATED"/>
    <property type="match status" value="1"/>
</dbReference>
<dbReference type="InterPro" id="IPR001466">
    <property type="entry name" value="Beta-lactam-related"/>
</dbReference>
<accession>A0A1W2GKS2</accession>
<evidence type="ECO:0000259" key="1">
    <source>
        <dbReference type="Pfam" id="PF00144"/>
    </source>
</evidence>